<reference evidence="2" key="1">
    <citation type="submission" date="2015-02" db="EMBL/GenBank/DDBJ databases">
        <title>Genome Assembly of Bacillaceae bacterium MTCC 8252.</title>
        <authorList>
            <person name="Verma A."/>
            <person name="Khatri I."/>
            <person name="Mual P."/>
            <person name="Subramanian S."/>
            <person name="Krishnamurthi S."/>
        </authorList>
    </citation>
    <scope>NUCLEOTIDE SEQUENCE [LARGE SCALE GENOMIC DNA]</scope>
    <source>
        <strain evidence="2">MTCC 8252</strain>
    </source>
</reference>
<dbReference type="EMBL" id="JWIR02000083">
    <property type="protein sequence ID" value="KKB34515.1"/>
    <property type="molecule type" value="Genomic_DNA"/>
</dbReference>
<evidence type="ECO:0000313" key="2">
    <source>
        <dbReference type="EMBL" id="KKB34515.1"/>
    </source>
</evidence>
<evidence type="ECO:0000313" key="3">
    <source>
        <dbReference type="Proteomes" id="UP000031563"/>
    </source>
</evidence>
<accession>A0A0F5HNB6</accession>
<name>A0A0F5HX65_BACTR</name>
<keyword evidence="3" id="KW-1185">Reference proteome</keyword>
<gene>
    <name evidence="2" type="ORF">QY95_03866</name>
</gene>
<dbReference type="STRING" id="1221996.QY95_03866"/>
<organism evidence="2 3">
    <name type="scientific">Bacillus thermotolerans</name>
    <name type="common">Quasibacillus thermotolerans</name>
    <dbReference type="NCBI Taxonomy" id="1221996"/>
    <lineage>
        <taxon>Bacteria</taxon>
        <taxon>Bacillati</taxon>
        <taxon>Bacillota</taxon>
        <taxon>Bacilli</taxon>
        <taxon>Bacillales</taxon>
        <taxon>Bacillaceae</taxon>
        <taxon>Bacillus</taxon>
    </lineage>
</organism>
<sequence>MIEAIVNEVIKRLQERMQKATVFFTGGAYGFQESMQQIKQLKEEGWELNVLLSNSAAYVLTPQLIKEELGISEVHVEREVKGLKPYYDGISALIFPTLTLNTAVKVSLGIADNLATNLASHVIMKGIPIIAARDGCDLRSPIREEFGLHKAPQAYVNQVDQYLHQLESFGVKLVKAKELSDVVRASALPCFHKEAQAGSSARVKDVQKRVLTRSDVIEAKQKFFALRVSSATIISPLALDTAKELGVELIRHK</sequence>
<dbReference type="Gene3D" id="3.40.50.1950">
    <property type="entry name" value="Flavin prenyltransferase-like"/>
    <property type="match status" value="1"/>
</dbReference>
<dbReference type="Proteomes" id="UP000031563">
    <property type="component" value="Unassembled WGS sequence"/>
</dbReference>
<evidence type="ECO:0000259" key="1">
    <source>
        <dbReference type="Pfam" id="PF02441"/>
    </source>
</evidence>
<accession>A0A0F5HX65</accession>
<dbReference type="AlphaFoldDB" id="A0A0F5HX65"/>
<dbReference type="Pfam" id="PF02441">
    <property type="entry name" value="Flavoprotein"/>
    <property type="match status" value="1"/>
</dbReference>
<dbReference type="GO" id="GO:0003824">
    <property type="term" value="F:catalytic activity"/>
    <property type="evidence" value="ECO:0007669"/>
    <property type="project" value="InterPro"/>
</dbReference>
<comment type="caution">
    <text evidence="2">The sequence shown here is derived from an EMBL/GenBank/DDBJ whole genome shotgun (WGS) entry which is preliminary data.</text>
</comment>
<dbReference type="InterPro" id="IPR036551">
    <property type="entry name" value="Flavin_trans-like"/>
</dbReference>
<protein>
    <recommendedName>
        <fullName evidence="1">Flavoprotein domain-containing protein</fullName>
    </recommendedName>
</protein>
<dbReference type="InterPro" id="IPR003382">
    <property type="entry name" value="Flavoprotein"/>
</dbReference>
<dbReference type="SUPFAM" id="SSF52507">
    <property type="entry name" value="Homo-oligomeric flavin-containing Cys decarboxylases, HFCD"/>
    <property type="match status" value="1"/>
</dbReference>
<feature type="domain" description="Flavoprotein" evidence="1">
    <location>
        <begin position="22"/>
        <end position="131"/>
    </location>
</feature>
<proteinExistence type="predicted"/>